<keyword evidence="3 4" id="KW-0732">Signal</keyword>
<feature type="signal peptide" evidence="4">
    <location>
        <begin position="1"/>
        <end position="19"/>
    </location>
</feature>
<comment type="subcellular location">
    <subcellularLocation>
        <location evidence="1">Cell membrane</location>
        <topology evidence="1">Lipid-anchor</topology>
    </subcellularLocation>
</comment>
<feature type="chain" id="PRO_5046979081" evidence="4">
    <location>
        <begin position="20"/>
        <end position="549"/>
    </location>
</feature>
<comment type="caution">
    <text evidence="6">The sequence shown here is derived from an EMBL/GenBank/DDBJ whole genome shotgun (WGS) entry which is preliminary data.</text>
</comment>
<dbReference type="InterPro" id="IPR039424">
    <property type="entry name" value="SBP_5"/>
</dbReference>
<dbReference type="Pfam" id="PF00496">
    <property type="entry name" value="SBP_bac_5"/>
    <property type="match status" value="1"/>
</dbReference>
<feature type="domain" description="Solute-binding protein family 5" evidence="5">
    <location>
        <begin position="94"/>
        <end position="463"/>
    </location>
</feature>
<dbReference type="InterPro" id="IPR030678">
    <property type="entry name" value="Peptide/Ni-bd"/>
</dbReference>
<evidence type="ECO:0000313" key="6">
    <source>
        <dbReference type="EMBL" id="MCQ4925429.1"/>
    </source>
</evidence>
<evidence type="ECO:0000256" key="2">
    <source>
        <dbReference type="ARBA" id="ARBA00005695"/>
    </source>
</evidence>
<evidence type="ECO:0000256" key="3">
    <source>
        <dbReference type="ARBA" id="ARBA00022729"/>
    </source>
</evidence>
<accession>A0ABT1SG10</accession>
<dbReference type="PROSITE" id="PS51257">
    <property type="entry name" value="PROKAR_LIPOPROTEIN"/>
    <property type="match status" value="1"/>
</dbReference>
<comment type="similarity">
    <text evidence="2">Belongs to the bacterial solute-binding protein 5 family.</text>
</comment>
<name>A0ABT1SG10_9FIRM</name>
<dbReference type="EMBL" id="JANGAC010000022">
    <property type="protein sequence ID" value="MCQ4925429.1"/>
    <property type="molecule type" value="Genomic_DNA"/>
</dbReference>
<protein>
    <submittedName>
        <fullName evidence="6">ABC transporter substrate-binding protein</fullName>
    </submittedName>
</protein>
<dbReference type="Gene3D" id="3.90.76.10">
    <property type="entry name" value="Dipeptide-binding Protein, Domain 1"/>
    <property type="match status" value="1"/>
</dbReference>
<proteinExistence type="inferred from homology"/>
<evidence type="ECO:0000256" key="1">
    <source>
        <dbReference type="ARBA" id="ARBA00004193"/>
    </source>
</evidence>
<dbReference type="Gene3D" id="3.40.190.10">
    <property type="entry name" value="Periplasmic binding protein-like II"/>
    <property type="match status" value="1"/>
</dbReference>
<dbReference type="PROSITE" id="PS01040">
    <property type="entry name" value="SBP_BACTERIAL_5"/>
    <property type="match status" value="1"/>
</dbReference>
<evidence type="ECO:0000256" key="4">
    <source>
        <dbReference type="SAM" id="SignalP"/>
    </source>
</evidence>
<dbReference type="InterPro" id="IPR000914">
    <property type="entry name" value="SBP_5_dom"/>
</dbReference>
<dbReference type="PIRSF" id="PIRSF002741">
    <property type="entry name" value="MppA"/>
    <property type="match status" value="1"/>
</dbReference>
<reference evidence="6 7" key="1">
    <citation type="submission" date="2022-06" db="EMBL/GenBank/DDBJ databases">
        <title>Isolation of gut microbiota from human fecal samples.</title>
        <authorList>
            <person name="Pamer E.G."/>
            <person name="Barat B."/>
            <person name="Waligurski E."/>
            <person name="Medina S."/>
            <person name="Paddock L."/>
            <person name="Mostad J."/>
        </authorList>
    </citation>
    <scope>NUCLEOTIDE SEQUENCE [LARGE SCALE GENOMIC DNA]</scope>
    <source>
        <strain evidence="6 7">DFI.7.95</strain>
    </source>
</reference>
<keyword evidence="7" id="KW-1185">Reference proteome</keyword>
<dbReference type="SUPFAM" id="SSF53850">
    <property type="entry name" value="Periplasmic binding protein-like II"/>
    <property type="match status" value="1"/>
</dbReference>
<dbReference type="RefSeq" id="WP_256312899.1">
    <property type="nucleotide sequence ID" value="NZ_JANGAC010000022.1"/>
</dbReference>
<sequence>MKKSKVLFIIMAISIILSACSGNNPNNDSSNNEGTPNNGQETSSDKDLYGGALVVATKLEPSSFVYNYVWDGAIPYISRNIFSKLVAYDESSGELYGDLAESWSNSDDLKTYTFNLRKNVKWHDGQPFTSADVKWTIDSILEYGEGANAYKMLSLVDEVETPDDYTVVLKLEKPIGTMVNNVADYYGFEVLPKHLYEGTDVINNPNNIKPVGTGPFIFEEHVIGSHCKLKANKDYFGDGPYLDEVVFVFTPSETTAMTSIEAGESGWMTASPAFAEVERLKKVNGVSVDIEPSSITQWMGFNMDGSREYISDPIVREAIIHAIDNKEISEKLYMGLVKPATSWYTTKIDWADNKDARLPEKDVEYANKLLDDAGYTRKPDGYRFTLVYRCFPTSIFGTTDIPIFVTQQLDAVGIKVVVEQYEWALRTEMLDNKRDWDLCAGGGDRGPDASNFTSYLTTNSASNKMRYENGEVDSLFDQGIQEAEYDKRAPYYFKIQEIIARDIPLYNFVEYGIPRVYSQDYTGFFWQENSGNSANHMVNTVQWKGGEAK</sequence>
<gene>
    <name evidence="6" type="ORF">NE686_20155</name>
</gene>
<dbReference type="PANTHER" id="PTHR30290">
    <property type="entry name" value="PERIPLASMIC BINDING COMPONENT OF ABC TRANSPORTER"/>
    <property type="match status" value="1"/>
</dbReference>
<dbReference type="Gene3D" id="3.10.105.10">
    <property type="entry name" value="Dipeptide-binding Protein, Domain 3"/>
    <property type="match status" value="1"/>
</dbReference>
<evidence type="ECO:0000313" key="7">
    <source>
        <dbReference type="Proteomes" id="UP001524478"/>
    </source>
</evidence>
<dbReference type="Proteomes" id="UP001524478">
    <property type="component" value="Unassembled WGS sequence"/>
</dbReference>
<evidence type="ECO:0000259" key="5">
    <source>
        <dbReference type="Pfam" id="PF00496"/>
    </source>
</evidence>
<organism evidence="6 7">
    <name type="scientific">Tissierella carlieri</name>
    <dbReference type="NCBI Taxonomy" id="689904"/>
    <lineage>
        <taxon>Bacteria</taxon>
        <taxon>Bacillati</taxon>
        <taxon>Bacillota</taxon>
        <taxon>Tissierellia</taxon>
        <taxon>Tissierellales</taxon>
        <taxon>Tissierellaceae</taxon>
        <taxon>Tissierella</taxon>
    </lineage>
</organism>
<dbReference type="InterPro" id="IPR023765">
    <property type="entry name" value="SBP_5_CS"/>
</dbReference>